<feature type="transmembrane region" description="Helical" evidence="5">
    <location>
        <begin position="420"/>
        <end position="441"/>
    </location>
</feature>
<sequence length="498" mass="54716">MSNTLKHTKSFFKSFASFLGPGYMVAIGYLDPGNWATDLAAGAQFGNKLLFVILLSNVVAVLLQYLCVKLGIVTKNDLAQSCRKYLPNGVNIFFYILCELAIIACDLAEVIGTAIALNLIFGLPVTLGIILTGLDVMVILFGWNTKHFRRFEIVLFGCVALVFACFVVLIIKAQPEWLSVFKGFVPNRLVLDNRDALYIAMGILGATVMPHNLYLHSHIVKFRTPKNEGTTEDNLGVPLFVETFDEPECNEVSPLNVSTQVSSVTYNTIPADYMPLVNPNSPFNYFKLIKNAIMYSNYDSILALSVALLVNSSILIVAAAAFYKIGETNIAELKDAHSMITANLGPFAGFCFALALLLSGQSSTITGTIAGQICMDGFLGNKIKLAPWLRRIITRSLAIVPAVLFAVFKGEDSINDLLVLSQVVLSLQLPFAVIPLVYFTCSKEIMTIKHKVGNEEYVEKSYENSKLLGFLAVIVSIVLTFLNGVLIYQSLFMDETKK</sequence>
<keyword evidence="3 5" id="KW-1133">Transmembrane helix</keyword>
<proteinExistence type="predicted"/>
<comment type="subcellular location">
    <subcellularLocation>
        <location evidence="1">Membrane</location>
        <topology evidence="1">Multi-pass membrane protein</topology>
    </subcellularLocation>
</comment>
<dbReference type="Proteomes" id="UP001211065">
    <property type="component" value="Unassembled WGS sequence"/>
</dbReference>
<feature type="transmembrane region" description="Helical" evidence="5">
    <location>
        <begin position="467"/>
        <end position="488"/>
    </location>
</feature>
<feature type="transmembrane region" description="Helical" evidence="5">
    <location>
        <begin position="337"/>
        <end position="358"/>
    </location>
</feature>
<dbReference type="PANTHER" id="PTHR11706:SF101">
    <property type="entry name" value="MANGANESE TRANSPORTER SMF1"/>
    <property type="match status" value="1"/>
</dbReference>
<feature type="transmembrane region" description="Helical" evidence="5">
    <location>
        <begin position="50"/>
        <end position="72"/>
    </location>
</feature>
<dbReference type="InterPro" id="IPR001046">
    <property type="entry name" value="NRAMP_fam"/>
</dbReference>
<comment type="caution">
    <text evidence="6">The sequence shown here is derived from an EMBL/GenBank/DDBJ whole genome shotgun (WGS) entry which is preliminary data.</text>
</comment>
<evidence type="ECO:0000313" key="6">
    <source>
        <dbReference type="EMBL" id="KAJ3228176.1"/>
    </source>
</evidence>
<dbReference type="GO" id="GO:0015086">
    <property type="term" value="F:cadmium ion transmembrane transporter activity"/>
    <property type="evidence" value="ECO:0007669"/>
    <property type="project" value="TreeGrafter"/>
</dbReference>
<dbReference type="NCBIfam" id="NF037982">
    <property type="entry name" value="Nramp_1"/>
    <property type="match status" value="2"/>
</dbReference>
<feature type="transmembrane region" description="Helical" evidence="5">
    <location>
        <begin position="196"/>
        <end position="215"/>
    </location>
</feature>
<dbReference type="Pfam" id="PF01566">
    <property type="entry name" value="Nramp"/>
    <property type="match status" value="2"/>
</dbReference>
<feature type="transmembrane region" description="Helical" evidence="5">
    <location>
        <begin position="392"/>
        <end position="408"/>
    </location>
</feature>
<dbReference type="GO" id="GO:0034755">
    <property type="term" value="P:iron ion transmembrane transport"/>
    <property type="evidence" value="ECO:0007669"/>
    <property type="project" value="TreeGrafter"/>
</dbReference>
<evidence type="ECO:0000313" key="7">
    <source>
        <dbReference type="Proteomes" id="UP001211065"/>
    </source>
</evidence>
<gene>
    <name evidence="6" type="ORF">HK099_006056</name>
</gene>
<evidence type="ECO:0000256" key="3">
    <source>
        <dbReference type="ARBA" id="ARBA00022989"/>
    </source>
</evidence>
<dbReference type="GO" id="GO:0005384">
    <property type="term" value="F:manganese ion transmembrane transporter activity"/>
    <property type="evidence" value="ECO:0007669"/>
    <property type="project" value="TreeGrafter"/>
</dbReference>
<keyword evidence="2 5" id="KW-0812">Transmembrane</keyword>
<feature type="transmembrane region" description="Helical" evidence="5">
    <location>
        <begin position="301"/>
        <end position="325"/>
    </location>
</feature>
<accession>A0AAD5XZE8</accession>
<name>A0AAD5XZE8_9FUNG</name>
<keyword evidence="4 5" id="KW-0472">Membrane</keyword>
<evidence type="ECO:0000256" key="1">
    <source>
        <dbReference type="ARBA" id="ARBA00004141"/>
    </source>
</evidence>
<dbReference type="GO" id="GO:0005886">
    <property type="term" value="C:plasma membrane"/>
    <property type="evidence" value="ECO:0007669"/>
    <property type="project" value="TreeGrafter"/>
</dbReference>
<feature type="transmembrane region" description="Helical" evidence="5">
    <location>
        <begin position="121"/>
        <end position="141"/>
    </location>
</feature>
<organism evidence="6 7">
    <name type="scientific">Clydaea vesicula</name>
    <dbReference type="NCBI Taxonomy" id="447962"/>
    <lineage>
        <taxon>Eukaryota</taxon>
        <taxon>Fungi</taxon>
        <taxon>Fungi incertae sedis</taxon>
        <taxon>Chytridiomycota</taxon>
        <taxon>Chytridiomycota incertae sedis</taxon>
        <taxon>Chytridiomycetes</taxon>
        <taxon>Lobulomycetales</taxon>
        <taxon>Lobulomycetaceae</taxon>
        <taxon>Clydaea</taxon>
    </lineage>
</organism>
<feature type="transmembrane region" description="Helical" evidence="5">
    <location>
        <begin position="12"/>
        <end position="30"/>
    </location>
</feature>
<keyword evidence="7" id="KW-1185">Reference proteome</keyword>
<dbReference type="PRINTS" id="PR00447">
    <property type="entry name" value="NATRESASSCMP"/>
</dbReference>
<evidence type="ECO:0000256" key="2">
    <source>
        <dbReference type="ARBA" id="ARBA00022692"/>
    </source>
</evidence>
<feature type="transmembrane region" description="Helical" evidence="5">
    <location>
        <begin position="153"/>
        <end position="171"/>
    </location>
</feature>
<reference evidence="6" key="1">
    <citation type="submission" date="2020-05" db="EMBL/GenBank/DDBJ databases">
        <title>Phylogenomic resolution of chytrid fungi.</title>
        <authorList>
            <person name="Stajich J.E."/>
            <person name="Amses K."/>
            <person name="Simmons R."/>
            <person name="Seto K."/>
            <person name="Myers J."/>
            <person name="Bonds A."/>
            <person name="Quandt C.A."/>
            <person name="Barry K."/>
            <person name="Liu P."/>
            <person name="Grigoriev I."/>
            <person name="Longcore J.E."/>
            <person name="James T.Y."/>
        </authorList>
    </citation>
    <scope>NUCLEOTIDE SEQUENCE</scope>
    <source>
        <strain evidence="6">JEL0476</strain>
    </source>
</reference>
<feature type="transmembrane region" description="Helical" evidence="5">
    <location>
        <begin position="92"/>
        <end position="115"/>
    </location>
</feature>
<protein>
    <submittedName>
        <fullName evidence="6">Uncharacterized protein</fullName>
    </submittedName>
</protein>
<evidence type="ECO:0000256" key="5">
    <source>
        <dbReference type="SAM" id="Phobius"/>
    </source>
</evidence>
<dbReference type="PANTHER" id="PTHR11706">
    <property type="entry name" value="SOLUTE CARRIER PROTEIN FAMILY 11 MEMBER"/>
    <property type="match status" value="1"/>
</dbReference>
<evidence type="ECO:0000256" key="4">
    <source>
        <dbReference type="ARBA" id="ARBA00023136"/>
    </source>
</evidence>
<dbReference type="EMBL" id="JADGJW010000005">
    <property type="protein sequence ID" value="KAJ3228176.1"/>
    <property type="molecule type" value="Genomic_DNA"/>
</dbReference>
<dbReference type="GO" id="GO:0030026">
    <property type="term" value="P:intracellular manganese ion homeostasis"/>
    <property type="evidence" value="ECO:0007669"/>
    <property type="project" value="TreeGrafter"/>
</dbReference>
<dbReference type="NCBIfam" id="TIGR01197">
    <property type="entry name" value="nramp"/>
    <property type="match status" value="1"/>
</dbReference>
<dbReference type="AlphaFoldDB" id="A0AAD5XZE8"/>